<feature type="domain" description="Fatty acid synthase beta subunit AflB /Fas1-like central" evidence="2">
    <location>
        <begin position="1"/>
        <end position="179"/>
    </location>
</feature>
<evidence type="ECO:0000259" key="2">
    <source>
        <dbReference type="Pfam" id="PF08354"/>
    </source>
</evidence>
<dbReference type="Pfam" id="PF08354">
    <property type="entry name" value="Fas1-AflB-like_hel"/>
    <property type="match status" value="1"/>
</dbReference>
<organism evidence="3 4">
    <name type="scientific">Tilletia controversa</name>
    <name type="common">dwarf bunt fungus</name>
    <dbReference type="NCBI Taxonomy" id="13291"/>
    <lineage>
        <taxon>Eukaryota</taxon>
        <taxon>Fungi</taxon>
        <taxon>Dikarya</taxon>
        <taxon>Basidiomycota</taxon>
        <taxon>Ustilaginomycotina</taxon>
        <taxon>Exobasidiomycetes</taxon>
        <taxon>Tilletiales</taxon>
        <taxon>Tilletiaceae</taxon>
        <taxon>Tilletia</taxon>
    </lineage>
</organism>
<dbReference type="AlphaFoldDB" id="A0A8X7MKL9"/>
<dbReference type="PANTHER" id="PTHR10982">
    <property type="entry name" value="MALONYL COA-ACYL CARRIER PROTEIN TRANSACYLASE"/>
    <property type="match status" value="1"/>
</dbReference>
<dbReference type="PANTHER" id="PTHR10982:SF21">
    <property type="entry name" value="FATTY ACID SYNTHASE SUBUNIT BETA"/>
    <property type="match status" value="1"/>
</dbReference>
<dbReference type="Gene3D" id="1.20.930.70">
    <property type="match status" value="1"/>
</dbReference>
<keyword evidence="1" id="KW-0808">Transferase</keyword>
<dbReference type="Proteomes" id="UP000077684">
    <property type="component" value="Unassembled WGS sequence"/>
</dbReference>
<protein>
    <recommendedName>
        <fullName evidence="2">Fatty acid synthase beta subunit AflB /Fas1-like central domain-containing protein</fullName>
    </recommendedName>
</protein>
<accession>A0A8X7MKL9</accession>
<sequence length="578" mass="64004">MIAKEAHTSTAVKQLIVDAPGVEDAAWQATYDKETGGIITGASELGEPIHKIATRGVKLWAELDKKLVTLNEEKRMAWLVKNRDYIIRRLNADFQKPWFPAHLHGSVANNVAEMLLFVAHQSRWIDASLQRLMGDWLRRVEERFAGIESGGRKLSMLQSYSVFDSEPAAFMDRLFAEYSRPGQKPDPFIPVLHESFQTRFKKNPLWPADDIDAVFDQDPQRVFMFQGPVAARHATKVDEPIKEMLGGIIEQKLIQSLLERFYDGDAGNVPTAQYLSREAPLTETAQACNALKIKFAEVTSGDTVGPNASWLKVGTRESTLTVVPLNAGSRQDVDSLVDYTYDTMQLDLDFVLPFATIPENGRQIDGIDDKSELAHRMMLTDVIRLLTMTPSSSETSRRPRFLLLPPESPSAAASLPTRLSSKQWRSLGRSIGDHATSIISSQASLGLQLDNANFDIIYKGADVKALAADSLLSIASSIPHSSLTLTRSICIVHHFIAIHNYLQTDGLILKYDSDATSSDYQALVTLATTSAPAPAVWAKNPACYGSYCVYATTGGITIGEKNKFRMTHQLEVARRHLA</sequence>
<dbReference type="EMBL" id="LWDE02001716">
    <property type="protein sequence ID" value="KAE8239480.1"/>
    <property type="molecule type" value="Genomic_DNA"/>
</dbReference>
<dbReference type="GO" id="GO:0004318">
    <property type="term" value="F:enoyl-[acyl-carrier-protein] reductase (NADH) activity"/>
    <property type="evidence" value="ECO:0007669"/>
    <property type="project" value="InterPro"/>
</dbReference>
<dbReference type="InterPro" id="IPR050830">
    <property type="entry name" value="Fungal_FAS"/>
</dbReference>
<dbReference type="GO" id="GO:0016740">
    <property type="term" value="F:transferase activity"/>
    <property type="evidence" value="ECO:0007669"/>
    <property type="project" value="UniProtKB-KW"/>
</dbReference>
<evidence type="ECO:0000313" key="4">
    <source>
        <dbReference type="Proteomes" id="UP000077684"/>
    </source>
</evidence>
<keyword evidence="4" id="KW-1185">Reference proteome</keyword>
<name>A0A8X7MKL9_9BASI</name>
<proteinExistence type="predicted"/>
<dbReference type="Gene3D" id="3.40.50.720">
    <property type="entry name" value="NAD(P)-binding Rossmann-like Domain"/>
    <property type="match status" value="1"/>
</dbReference>
<gene>
    <name evidence="3" type="ORF">A4X06_0g8243</name>
</gene>
<reference evidence="3" key="2">
    <citation type="journal article" date="2019" name="IMA Fungus">
        <title>Genome sequencing and comparison of five Tilletia species to identify candidate genes for the detection of regulated species infecting wheat.</title>
        <authorList>
            <person name="Nguyen H.D.T."/>
            <person name="Sultana T."/>
            <person name="Kesanakurti P."/>
            <person name="Hambleton S."/>
        </authorList>
    </citation>
    <scope>NUCLEOTIDE SEQUENCE</scope>
    <source>
        <strain evidence="3">DAOMC 236426</strain>
    </source>
</reference>
<evidence type="ECO:0000256" key="1">
    <source>
        <dbReference type="ARBA" id="ARBA00022679"/>
    </source>
</evidence>
<dbReference type="InterPro" id="IPR013565">
    <property type="entry name" value="Fas1/AflB-like_central"/>
</dbReference>
<reference evidence="3" key="1">
    <citation type="submission" date="2016-04" db="EMBL/GenBank/DDBJ databases">
        <authorList>
            <person name="Nguyen H.D."/>
            <person name="Samba Siva P."/>
            <person name="Cullis J."/>
            <person name="Levesque C.A."/>
            <person name="Hambleton S."/>
        </authorList>
    </citation>
    <scope>NUCLEOTIDE SEQUENCE</scope>
    <source>
        <strain evidence="3">DAOMC 236426</strain>
    </source>
</reference>
<comment type="caution">
    <text evidence="3">The sequence shown here is derived from an EMBL/GenBank/DDBJ whole genome shotgun (WGS) entry which is preliminary data.</text>
</comment>
<evidence type="ECO:0000313" key="3">
    <source>
        <dbReference type="EMBL" id="KAE8239480.1"/>
    </source>
</evidence>